<dbReference type="PANTHER" id="PTHR42951">
    <property type="entry name" value="METALLO-BETA-LACTAMASE DOMAIN-CONTAINING"/>
    <property type="match status" value="1"/>
</dbReference>
<dbReference type="SMART" id="SM00849">
    <property type="entry name" value="Lactamase_B"/>
    <property type="match status" value="1"/>
</dbReference>
<dbReference type="Gene3D" id="3.60.15.10">
    <property type="entry name" value="Ribonuclease Z/Hydroxyacylglutathione hydrolase-like"/>
    <property type="match status" value="1"/>
</dbReference>
<dbReference type="Pfam" id="PF00753">
    <property type="entry name" value="Lactamase_B"/>
    <property type="match status" value="1"/>
</dbReference>
<organism evidence="2">
    <name type="scientific">marine sediment metagenome</name>
    <dbReference type="NCBI Taxonomy" id="412755"/>
    <lineage>
        <taxon>unclassified sequences</taxon>
        <taxon>metagenomes</taxon>
        <taxon>ecological metagenomes</taxon>
    </lineage>
</organism>
<dbReference type="InterPro" id="IPR050855">
    <property type="entry name" value="NDM-1-like"/>
</dbReference>
<dbReference type="InterPro" id="IPR036866">
    <property type="entry name" value="RibonucZ/Hydroxyglut_hydro"/>
</dbReference>
<protein>
    <recommendedName>
        <fullName evidence="1">Metallo-beta-lactamase domain-containing protein</fullName>
    </recommendedName>
</protein>
<feature type="non-terminal residue" evidence="2">
    <location>
        <position position="1"/>
    </location>
</feature>
<dbReference type="EMBL" id="BARS01023766">
    <property type="protein sequence ID" value="GAG00623.1"/>
    <property type="molecule type" value="Genomic_DNA"/>
</dbReference>
<name>X0UJT9_9ZZZZ</name>
<evidence type="ECO:0000313" key="2">
    <source>
        <dbReference type="EMBL" id="GAG00623.1"/>
    </source>
</evidence>
<accession>X0UJT9</accession>
<dbReference type="CDD" id="cd16282">
    <property type="entry name" value="metallo-hydrolase-like_MBL-fold"/>
    <property type="match status" value="1"/>
</dbReference>
<comment type="caution">
    <text evidence="2">The sequence shown here is derived from an EMBL/GenBank/DDBJ whole genome shotgun (WGS) entry which is preliminary data.</text>
</comment>
<gene>
    <name evidence="2" type="ORF">S01H1_37821</name>
</gene>
<dbReference type="AlphaFoldDB" id="X0UJT9"/>
<sequence>TYVVNSHAHNDHIRGNQVFHPNSIIISTNNIREQIKKDEPERIKYEKEHAPDRLSEIKAGFEATTNETKRKEYMMWIGYYEGMIRSHSELVTTLPDVTFEDSLVFNGSERTALLLAFSNAHTDEDIVLYLPKERIIFTGDLVFNKMHPYLPDGDPEGLKKSLNDLLKRQIDIVVPGHGNVGDSDEIITMINYITMTDSLAHEIKEKNKPIEELDTIKIPEPYAPWYFPDFFTMNMKFMVKRLK</sequence>
<evidence type="ECO:0000259" key="1">
    <source>
        <dbReference type="SMART" id="SM00849"/>
    </source>
</evidence>
<reference evidence="2" key="1">
    <citation type="journal article" date="2014" name="Front. Microbiol.">
        <title>High frequency of phylogenetically diverse reductive dehalogenase-homologous genes in deep subseafloor sedimentary metagenomes.</title>
        <authorList>
            <person name="Kawai M."/>
            <person name="Futagami T."/>
            <person name="Toyoda A."/>
            <person name="Takaki Y."/>
            <person name="Nishi S."/>
            <person name="Hori S."/>
            <person name="Arai W."/>
            <person name="Tsubouchi T."/>
            <person name="Morono Y."/>
            <person name="Uchiyama I."/>
            <person name="Ito T."/>
            <person name="Fujiyama A."/>
            <person name="Inagaki F."/>
            <person name="Takami H."/>
        </authorList>
    </citation>
    <scope>NUCLEOTIDE SEQUENCE</scope>
    <source>
        <strain evidence="2">Expedition CK06-06</strain>
    </source>
</reference>
<proteinExistence type="predicted"/>
<dbReference type="SUPFAM" id="SSF56281">
    <property type="entry name" value="Metallo-hydrolase/oxidoreductase"/>
    <property type="match status" value="1"/>
</dbReference>
<feature type="domain" description="Metallo-beta-lactamase" evidence="1">
    <location>
        <begin position="1"/>
        <end position="177"/>
    </location>
</feature>
<dbReference type="InterPro" id="IPR001279">
    <property type="entry name" value="Metallo-B-lactamas"/>
</dbReference>
<dbReference type="PANTHER" id="PTHR42951:SF4">
    <property type="entry name" value="ACYL-COENZYME A THIOESTERASE MBLAC2"/>
    <property type="match status" value="1"/>
</dbReference>